<accession>A0A2J8LE57</accession>
<reference evidence="2 3" key="1">
    <citation type="submission" date="2017-12" db="EMBL/GenBank/DDBJ databases">
        <title>High-resolution comparative analysis of great ape genomes.</title>
        <authorList>
            <person name="Pollen A."/>
            <person name="Hastie A."/>
            <person name="Hormozdiari F."/>
            <person name="Dougherty M."/>
            <person name="Liu R."/>
            <person name="Chaisson M."/>
            <person name="Hoppe E."/>
            <person name="Hill C."/>
            <person name="Pang A."/>
            <person name="Hillier L."/>
            <person name="Baker C."/>
            <person name="Armstrong J."/>
            <person name="Shendure J."/>
            <person name="Paten B."/>
            <person name="Wilson R."/>
            <person name="Chao H."/>
            <person name="Schneider V."/>
            <person name="Ventura M."/>
            <person name="Kronenberg Z."/>
            <person name="Murali S."/>
            <person name="Gordon D."/>
            <person name="Cantsilieris S."/>
            <person name="Munson K."/>
            <person name="Nelson B."/>
            <person name="Raja A."/>
            <person name="Underwood J."/>
            <person name="Diekhans M."/>
            <person name="Fiddes I."/>
            <person name="Haussler D."/>
            <person name="Eichler E."/>
        </authorList>
    </citation>
    <scope>NUCLEOTIDE SEQUENCE [LARGE SCALE GENOMIC DNA]</scope>
    <source>
        <strain evidence="2">Yerkes chimp pedigree #C0471</strain>
    </source>
</reference>
<proteinExistence type="predicted"/>
<evidence type="ECO:0000313" key="3">
    <source>
        <dbReference type="Proteomes" id="UP000236370"/>
    </source>
</evidence>
<dbReference type="EMBL" id="NBAG03000296">
    <property type="protein sequence ID" value="PNI45550.1"/>
    <property type="molecule type" value="Genomic_DNA"/>
</dbReference>
<evidence type="ECO:0000313" key="2">
    <source>
        <dbReference type="EMBL" id="PNI45550.1"/>
    </source>
</evidence>
<gene>
    <name evidence="2" type="ORF">CK820_G0029888</name>
</gene>
<feature type="compositionally biased region" description="Basic residues" evidence="1">
    <location>
        <begin position="36"/>
        <end position="48"/>
    </location>
</feature>
<evidence type="ECO:0000256" key="1">
    <source>
        <dbReference type="SAM" id="MobiDB-lite"/>
    </source>
</evidence>
<feature type="region of interest" description="Disordered" evidence="1">
    <location>
        <begin position="1"/>
        <end position="70"/>
    </location>
</feature>
<protein>
    <submittedName>
        <fullName evidence="2">STAG2 isoform 1</fullName>
    </submittedName>
</protein>
<comment type="caution">
    <text evidence="2">The sequence shown here is derived from an EMBL/GenBank/DDBJ whole genome shotgun (WGS) entry which is preliminary data.</text>
</comment>
<name>A0A2J8LE57_PANTR</name>
<organism evidence="2 3">
    <name type="scientific">Pan troglodytes</name>
    <name type="common">Chimpanzee</name>
    <dbReference type="NCBI Taxonomy" id="9598"/>
    <lineage>
        <taxon>Eukaryota</taxon>
        <taxon>Metazoa</taxon>
        <taxon>Chordata</taxon>
        <taxon>Craniata</taxon>
        <taxon>Vertebrata</taxon>
        <taxon>Euteleostomi</taxon>
        <taxon>Mammalia</taxon>
        <taxon>Eutheria</taxon>
        <taxon>Euarchontoglires</taxon>
        <taxon>Primates</taxon>
        <taxon>Haplorrhini</taxon>
        <taxon>Catarrhini</taxon>
        <taxon>Hominidae</taxon>
        <taxon>Pan</taxon>
    </lineage>
</organism>
<dbReference type="AlphaFoldDB" id="A0A2J8LE57"/>
<dbReference type="Proteomes" id="UP000236370">
    <property type="component" value="Unassembled WGS sequence"/>
</dbReference>
<feature type="non-terminal residue" evidence="2">
    <location>
        <position position="70"/>
    </location>
</feature>
<sequence>MIAAPEIPTDFNLLQESETHFSSDTDFEDIEGKNQKQGKGKTCKKGKKGPAEKGKGGNGGGKPPSGPNRM</sequence>